<comment type="caution">
    <text evidence="1">The sequence shown here is derived from an EMBL/GenBank/DDBJ whole genome shotgun (WGS) entry which is preliminary data.</text>
</comment>
<name>A0A4Q7KQ61_9PSEU</name>
<evidence type="ECO:0000313" key="2">
    <source>
        <dbReference type="Proteomes" id="UP000294257"/>
    </source>
</evidence>
<organism evidence="1 2">
    <name type="scientific">Herbihabitans rhizosphaerae</name>
    <dbReference type="NCBI Taxonomy" id="1872711"/>
    <lineage>
        <taxon>Bacteria</taxon>
        <taxon>Bacillati</taxon>
        <taxon>Actinomycetota</taxon>
        <taxon>Actinomycetes</taxon>
        <taxon>Pseudonocardiales</taxon>
        <taxon>Pseudonocardiaceae</taxon>
        <taxon>Herbihabitans</taxon>
    </lineage>
</organism>
<dbReference type="EMBL" id="SGWQ01000004">
    <property type="protein sequence ID" value="RZS38939.1"/>
    <property type="molecule type" value="Genomic_DNA"/>
</dbReference>
<keyword evidence="2" id="KW-1185">Reference proteome</keyword>
<proteinExistence type="predicted"/>
<dbReference type="AlphaFoldDB" id="A0A4Q7KQ61"/>
<protein>
    <submittedName>
        <fullName evidence="1">Uncharacterized protein</fullName>
    </submittedName>
</protein>
<sequence length="225" mass="24620">MWTGRTLRVSGPAVPDLRVELAGAGLFLLRQGGQPVLMARRRYDWYGVHLRRAGRYRSPLPPPTADLARSLGGDPARWAEWFAASLSAAGTPLHAGEWLLRSPSLPSVHSGLVEDRVLGYVDWFRPGRRIVALREPSPPDAARVKAYRRQAREGVLPSLLLWWVSGLDAWVLLDGHDRLAAAIAEDTNPDALELCRAAEAPTLASPLPGGSTAWRRLARIHATGP</sequence>
<gene>
    <name evidence="1" type="ORF">EV193_104150</name>
</gene>
<dbReference type="Proteomes" id="UP000294257">
    <property type="component" value="Unassembled WGS sequence"/>
</dbReference>
<reference evidence="1 2" key="1">
    <citation type="submission" date="2019-02" db="EMBL/GenBank/DDBJ databases">
        <title>Genomic Encyclopedia of Type Strains, Phase IV (KMG-IV): sequencing the most valuable type-strain genomes for metagenomic binning, comparative biology and taxonomic classification.</title>
        <authorList>
            <person name="Goeker M."/>
        </authorList>
    </citation>
    <scope>NUCLEOTIDE SEQUENCE [LARGE SCALE GENOMIC DNA]</scope>
    <source>
        <strain evidence="1 2">DSM 101727</strain>
    </source>
</reference>
<evidence type="ECO:0000313" key="1">
    <source>
        <dbReference type="EMBL" id="RZS38939.1"/>
    </source>
</evidence>
<accession>A0A4Q7KQ61</accession>